<dbReference type="SMART" id="SM00028">
    <property type="entry name" value="TPR"/>
    <property type="match status" value="2"/>
</dbReference>
<evidence type="ECO:0000256" key="2">
    <source>
        <dbReference type="ARBA" id="ARBA00022803"/>
    </source>
</evidence>
<dbReference type="EMBL" id="RBNJ01006016">
    <property type="protein sequence ID" value="RUS28854.1"/>
    <property type="molecule type" value="Genomic_DNA"/>
</dbReference>
<name>A0A433QGJ5_9FUNG</name>
<evidence type="ECO:0000256" key="3">
    <source>
        <dbReference type="PROSITE-ProRule" id="PRU00339"/>
    </source>
</evidence>
<dbReference type="InterPro" id="IPR011990">
    <property type="entry name" value="TPR-like_helical_dom_sf"/>
</dbReference>
<dbReference type="AlphaFoldDB" id="A0A433QGJ5"/>
<evidence type="ECO:0000313" key="4">
    <source>
        <dbReference type="EMBL" id="RUS28854.1"/>
    </source>
</evidence>
<feature type="repeat" description="TPR" evidence="3">
    <location>
        <begin position="67"/>
        <end position="100"/>
    </location>
</feature>
<dbReference type="InterPro" id="IPR019734">
    <property type="entry name" value="TPR_rpt"/>
</dbReference>
<protein>
    <submittedName>
        <fullName evidence="4">Uncharacterized protein</fullName>
    </submittedName>
</protein>
<comment type="caution">
    <text evidence="4">The sequence shown here is derived from an EMBL/GenBank/DDBJ whole genome shotgun (WGS) entry which is preliminary data.</text>
</comment>
<dbReference type="PROSITE" id="PS50005">
    <property type="entry name" value="TPR"/>
    <property type="match status" value="1"/>
</dbReference>
<dbReference type="InterPro" id="IPR039663">
    <property type="entry name" value="AIP/AIPL1/TTC9"/>
</dbReference>
<keyword evidence="5" id="KW-1185">Reference proteome</keyword>
<dbReference type="Proteomes" id="UP000274822">
    <property type="component" value="Unassembled WGS sequence"/>
</dbReference>
<sequence>AIRYINEKDFEEDKDAGDIKAKFYALKIPCFLNKAASLLKLGDYAGAITDTTAVIELSEYTTDMDRAKAYFRRGSARLNAKDETEAEKDLEEAHRLNPDDAAVKRELALTRQRVLQRKQKEKAAFAKMFT</sequence>
<gene>
    <name evidence="4" type="ORF">BC938DRAFT_481359</name>
</gene>
<proteinExistence type="predicted"/>
<keyword evidence="2 3" id="KW-0802">TPR repeat</keyword>
<dbReference type="Gene3D" id="1.25.40.10">
    <property type="entry name" value="Tetratricopeptide repeat domain"/>
    <property type="match status" value="1"/>
</dbReference>
<accession>A0A433QGJ5</accession>
<dbReference type="SUPFAM" id="SSF48452">
    <property type="entry name" value="TPR-like"/>
    <property type="match status" value="1"/>
</dbReference>
<dbReference type="PANTHER" id="PTHR11242:SF0">
    <property type="entry name" value="TPR_REGION DOMAIN-CONTAINING PROTEIN"/>
    <property type="match status" value="1"/>
</dbReference>
<reference evidence="4 5" key="1">
    <citation type="journal article" date="2018" name="New Phytol.">
        <title>Phylogenomics of Endogonaceae and evolution of mycorrhizas within Mucoromycota.</title>
        <authorList>
            <person name="Chang Y."/>
            <person name="Desiro A."/>
            <person name="Na H."/>
            <person name="Sandor L."/>
            <person name="Lipzen A."/>
            <person name="Clum A."/>
            <person name="Barry K."/>
            <person name="Grigoriev I.V."/>
            <person name="Martin F.M."/>
            <person name="Stajich J.E."/>
            <person name="Smith M.E."/>
            <person name="Bonito G."/>
            <person name="Spatafora J.W."/>
        </authorList>
    </citation>
    <scope>NUCLEOTIDE SEQUENCE [LARGE SCALE GENOMIC DNA]</scope>
    <source>
        <strain evidence="4 5">AD002</strain>
    </source>
</reference>
<dbReference type="Pfam" id="PF07719">
    <property type="entry name" value="TPR_2"/>
    <property type="match status" value="1"/>
</dbReference>
<dbReference type="PANTHER" id="PTHR11242">
    <property type="entry name" value="ARYL HYDROCARBON RECEPTOR INTERACTING PROTEIN RELATED"/>
    <property type="match status" value="1"/>
</dbReference>
<evidence type="ECO:0000313" key="5">
    <source>
        <dbReference type="Proteomes" id="UP000274822"/>
    </source>
</evidence>
<keyword evidence="1" id="KW-0677">Repeat</keyword>
<evidence type="ECO:0000256" key="1">
    <source>
        <dbReference type="ARBA" id="ARBA00022737"/>
    </source>
</evidence>
<organism evidence="4 5">
    <name type="scientific">Jimgerdemannia flammicorona</name>
    <dbReference type="NCBI Taxonomy" id="994334"/>
    <lineage>
        <taxon>Eukaryota</taxon>
        <taxon>Fungi</taxon>
        <taxon>Fungi incertae sedis</taxon>
        <taxon>Mucoromycota</taxon>
        <taxon>Mucoromycotina</taxon>
        <taxon>Endogonomycetes</taxon>
        <taxon>Endogonales</taxon>
        <taxon>Endogonaceae</taxon>
        <taxon>Jimgerdemannia</taxon>
    </lineage>
</organism>
<dbReference type="InterPro" id="IPR013105">
    <property type="entry name" value="TPR_2"/>
</dbReference>
<feature type="non-terminal residue" evidence="4">
    <location>
        <position position="1"/>
    </location>
</feature>